<organism evidence="11 12">
    <name type="scientific">Mycobacterium asiaticum</name>
    <dbReference type="NCBI Taxonomy" id="1790"/>
    <lineage>
        <taxon>Bacteria</taxon>
        <taxon>Bacillati</taxon>
        <taxon>Actinomycetota</taxon>
        <taxon>Actinomycetes</taxon>
        <taxon>Mycobacteriales</taxon>
        <taxon>Mycobacteriaceae</taxon>
        <taxon>Mycobacterium</taxon>
    </lineage>
</organism>
<dbReference type="Proteomes" id="UP000093928">
    <property type="component" value="Unassembled WGS sequence"/>
</dbReference>
<feature type="binding site" evidence="8">
    <location>
        <begin position="193"/>
        <end position="195"/>
    </location>
    <ligand>
        <name>phosphate</name>
        <dbReference type="ChEBI" id="CHEBI:43474"/>
    </ligand>
</feature>
<feature type="signal peptide" evidence="9">
    <location>
        <begin position="1"/>
        <end position="24"/>
    </location>
</feature>
<dbReference type="GO" id="GO:0035435">
    <property type="term" value="P:phosphate ion transmembrane transport"/>
    <property type="evidence" value="ECO:0007669"/>
    <property type="project" value="InterPro"/>
</dbReference>
<comment type="similarity">
    <text evidence="1 7">Belongs to the PstS family.</text>
</comment>
<dbReference type="PIRSF" id="PIRSF002756">
    <property type="entry name" value="PstS"/>
    <property type="match status" value="1"/>
</dbReference>
<evidence type="ECO:0000259" key="10">
    <source>
        <dbReference type="Pfam" id="PF12849"/>
    </source>
</evidence>
<reference evidence="11 12" key="1">
    <citation type="submission" date="2016-06" db="EMBL/GenBank/DDBJ databases">
        <authorList>
            <person name="Kjaerup R.B."/>
            <person name="Dalgaard T.S."/>
            <person name="Juul-Madsen H.R."/>
        </authorList>
    </citation>
    <scope>NUCLEOTIDE SEQUENCE [LARGE SCALE GENOMIC DNA]</scope>
    <source>
        <strain evidence="11 12">1165133.8</strain>
    </source>
</reference>
<accession>A0A1A3P0H6</accession>
<keyword evidence="5" id="KW-0564">Palmitate</keyword>
<dbReference type="Pfam" id="PF12849">
    <property type="entry name" value="PBP_like_2"/>
    <property type="match status" value="1"/>
</dbReference>
<dbReference type="NCBIfam" id="TIGR00975">
    <property type="entry name" value="3a0107s03"/>
    <property type="match status" value="1"/>
</dbReference>
<feature type="domain" description="PBP" evidence="10">
    <location>
        <begin position="49"/>
        <end position="339"/>
    </location>
</feature>
<comment type="caution">
    <text evidence="11">The sequence shown here is derived from an EMBL/GenBank/DDBJ whole genome shotgun (WGS) entry which is preliminary data.</text>
</comment>
<dbReference type="RefSeq" id="WP_065143889.1">
    <property type="nucleotide sequence ID" value="NZ_LZLS01000091.1"/>
</dbReference>
<sequence length="374" mass="38118">MKLNRFGATLGVLASGALVLSACGSDNNASGGSSAGSSGAASNVSCGGKKTLKASGSTAQNNAMTRFVKAFETACPGQTLNYTANGSGAGISEFKGNQTDFGGSDSPLSKEEAAAAQERCGGAPAWNLPVVFGPIAVTYNINGVSSLNLDGATLAKIFNGSIKTWNDPAIAAINSGTNLPDTPIHVVFRSDESGTTDNFQKYLDAASNGAWGKGTGQGFNGGVGEGAAGNDGTSQAMKRVDGSITYNEWSFAVGHQLNMAQIITSAGPEAVSISAETVGKTIAGATFISGGEEHDLVVDTSSFYRPTQTGAYPIVLVTYEIVCSKYPDSPTGSAVKAFMQATIGEGQIGLDEYGYIPLPSTFQQKLIPVVNAIA</sequence>
<dbReference type="AlphaFoldDB" id="A0A1A3P0H6"/>
<evidence type="ECO:0000313" key="12">
    <source>
        <dbReference type="Proteomes" id="UP000093928"/>
    </source>
</evidence>
<feature type="binding site" evidence="8">
    <location>
        <begin position="57"/>
        <end position="59"/>
    </location>
    <ligand>
        <name>phosphate</name>
        <dbReference type="ChEBI" id="CHEBI:43474"/>
    </ligand>
</feature>
<evidence type="ECO:0000256" key="5">
    <source>
        <dbReference type="ARBA" id="ARBA00023139"/>
    </source>
</evidence>
<proteinExistence type="inferred from homology"/>
<dbReference type="InterPro" id="IPR024370">
    <property type="entry name" value="PBP_domain"/>
</dbReference>
<dbReference type="Gene3D" id="3.40.190.10">
    <property type="entry name" value="Periplasmic binding protein-like II"/>
    <property type="match status" value="2"/>
</dbReference>
<feature type="binding site" evidence="8">
    <location>
        <position position="105"/>
    </location>
    <ligand>
        <name>phosphate</name>
        <dbReference type="ChEBI" id="CHEBI:43474"/>
    </ligand>
</feature>
<dbReference type="GO" id="GO:0042301">
    <property type="term" value="F:phosphate ion binding"/>
    <property type="evidence" value="ECO:0007669"/>
    <property type="project" value="InterPro"/>
</dbReference>
<feature type="binding site" evidence="8">
    <location>
        <position position="87"/>
    </location>
    <ligand>
        <name>phosphate</name>
        <dbReference type="ChEBI" id="CHEBI:43474"/>
    </ligand>
</feature>
<evidence type="ECO:0000256" key="6">
    <source>
        <dbReference type="ARBA" id="ARBA00023288"/>
    </source>
</evidence>
<dbReference type="InterPro" id="IPR050962">
    <property type="entry name" value="Phosphate-bind_PstS"/>
</dbReference>
<evidence type="ECO:0000256" key="3">
    <source>
        <dbReference type="ARBA" id="ARBA00022592"/>
    </source>
</evidence>
<dbReference type="EMBL" id="LZLS01000091">
    <property type="protein sequence ID" value="OBK27686.1"/>
    <property type="molecule type" value="Genomic_DNA"/>
</dbReference>
<feature type="chain" id="PRO_5039639391" description="Phosphate-binding protein" evidence="9">
    <location>
        <begin position="25"/>
        <end position="374"/>
    </location>
</feature>
<dbReference type="OrthoDB" id="9801510at2"/>
<evidence type="ECO:0000256" key="8">
    <source>
        <dbReference type="PIRSR" id="PIRSR002756-1"/>
    </source>
</evidence>
<keyword evidence="3 7" id="KW-0592">Phosphate transport</keyword>
<dbReference type="PANTHER" id="PTHR42996">
    <property type="entry name" value="PHOSPHATE-BINDING PROTEIN PSTS"/>
    <property type="match status" value="1"/>
</dbReference>
<dbReference type="PANTHER" id="PTHR42996:SF1">
    <property type="entry name" value="PHOSPHATE-BINDING PROTEIN PSTS"/>
    <property type="match status" value="1"/>
</dbReference>
<dbReference type="InterPro" id="IPR005673">
    <property type="entry name" value="ABC_phos-bd_PstS"/>
</dbReference>
<gene>
    <name evidence="11" type="ORF">A5634_22210</name>
</gene>
<evidence type="ECO:0000256" key="2">
    <source>
        <dbReference type="ARBA" id="ARBA00022448"/>
    </source>
</evidence>
<dbReference type="SUPFAM" id="SSF53850">
    <property type="entry name" value="Periplasmic binding protein-like II"/>
    <property type="match status" value="1"/>
</dbReference>
<evidence type="ECO:0000256" key="1">
    <source>
        <dbReference type="ARBA" id="ARBA00008725"/>
    </source>
</evidence>
<dbReference type="GO" id="GO:0043190">
    <property type="term" value="C:ATP-binding cassette (ABC) transporter complex"/>
    <property type="evidence" value="ECO:0007669"/>
    <property type="project" value="InterPro"/>
</dbReference>
<keyword evidence="4 9" id="KW-0732">Signal</keyword>
<dbReference type="PROSITE" id="PS51257">
    <property type="entry name" value="PROKAR_LIPOPROTEIN"/>
    <property type="match status" value="1"/>
</dbReference>
<dbReference type="CDD" id="cd13565">
    <property type="entry name" value="PBP2_PstS"/>
    <property type="match status" value="1"/>
</dbReference>
<evidence type="ECO:0000313" key="11">
    <source>
        <dbReference type="EMBL" id="OBK27686.1"/>
    </source>
</evidence>
<evidence type="ECO:0000256" key="4">
    <source>
        <dbReference type="ARBA" id="ARBA00022729"/>
    </source>
</evidence>
<protein>
    <recommendedName>
        <fullName evidence="7">Phosphate-binding protein</fullName>
    </recommendedName>
</protein>
<keyword evidence="2 7" id="KW-0813">Transport</keyword>
<evidence type="ECO:0000256" key="7">
    <source>
        <dbReference type="PIRNR" id="PIRNR002756"/>
    </source>
</evidence>
<evidence type="ECO:0000256" key="9">
    <source>
        <dbReference type="SAM" id="SignalP"/>
    </source>
</evidence>
<name>A0A1A3P0H6_MYCAS</name>
<keyword evidence="6" id="KW-0449">Lipoprotein</keyword>